<dbReference type="SMART" id="SM01008">
    <property type="entry name" value="Ald_Xan_dh_C"/>
    <property type="match status" value="1"/>
</dbReference>
<dbReference type="SUPFAM" id="SSF56176">
    <property type="entry name" value="FAD-binding/transporter-associated domain-like"/>
    <property type="match status" value="1"/>
</dbReference>
<dbReference type="SUPFAM" id="SSF55447">
    <property type="entry name" value="CO dehydrogenase flavoprotein C-terminal domain-like"/>
    <property type="match status" value="1"/>
</dbReference>
<evidence type="ECO:0000256" key="9">
    <source>
        <dbReference type="ARBA" id="ARBA00022827"/>
    </source>
</evidence>
<dbReference type="InterPro" id="IPR002888">
    <property type="entry name" value="2Fe-2S-bd"/>
</dbReference>
<proteinExistence type="predicted"/>
<comment type="cofactor">
    <cofactor evidence="2">
        <name>FAD</name>
        <dbReference type="ChEBI" id="CHEBI:57692"/>
    </cofactor>
</comment>
<feature type="domain" description="2Fe-2S ferredoxin-type" evidence="14">
    <location>
        <begin position="15"/>
        <end position="103"/>
    </location>
</feature>
<dbReference type="InterPro" id="IPR016166">
    <property type="entry name" value="FAD-bd_PCMH"/>
</dbReference>
<evidence type="ECO:0000256" key="4">
    <source>
        <dbReference type="ARBA" id="ARBA00011738"/>
    </source>
</evidence>
<keyword evidence="5" id="KW-0500">Molybdenum</keyword>
<keyword evidence="9" id="KW-0274">FAD</keyword>
<dbReference type="InterPro" id="IPR001041">
    <property type="entry name" value="2Fe-2S_ferredoxin-type"/>
</dbReference>
<dbReference type="PROSITE" id="PS51387">
    <property type="entry name" value="FAD_PCMH"/>
    <property type="match status" value="1"/>
</dbReference>
<dbReference type="InterPro" id="IPR016169">
    <property type="entry name" value="FAD-bd_PCMH_sub2"/>
</dbReference>
<gene>
    <name evidence="16" type="ORF">NTJ_10208</name>
</gene>
<dbReference type="Gene3D" id="3.30.465.10">
    <property type="match status" value="1"/>
</dbReference>
<dbReference type="Pfam" id="PF03450">
    <property type="entry name" value="CO_deh_flav_C"/>
    <property type="match status" value="1"/>
</dbReference>
<evidence type="ECO:0000256" key="12">
    <source>
        <dbReference type="ARBA" id="ARBA00023014"/>
    </source>
</evidence>
<dbReference type="PANTHER" id="PTHR11908">
    <property type="entry name" value="XANTHINE DEHYDROGENASE"/>
    <property type="match status" value="1"/>
</dbReference>
<dbReference type="Gene3D" id="1.10.150.120">
    <property type="entry name" value="[2Fe-2S]-binding domain"/>
    <property type="match status" value="1"/>
</dbReference>
<dbReference type="Gene3D" id="3.90.1170.50">
    <property type="entry name" value="Aldehyde oxidase/xanthine dehydrogenase, a/b hammerhead"/>
    <property type="match status" value="1"/>
</dbReference>
<dbReference type="Gene3D" id="3.10.20.30">
    <property type="match status" value="1"/>
</dbReference>
<evidence type="ECO:0000256" key="7">
    <source>
        <dbReference type="ARBA" id="ARBA00022714"/>
    </source>
</evidence>
<dbReference type="InterPro" id="IPR036683">
    <property type="entry name" value="CO_DH_flav_C_dom_sf"/>
</dbReference>
<comment type="cofactor">
    <cofactor evidence="1">
        <name>Mo-molybdopterin</name>
        <dbReference type="ChEBI" id="CHEBI:71302"/>
    </cofactor>
</comment>
<name>A0ABN7B1F6_9HEMI</name>
<keyword evidence="7" id="KW-0001">2Fe-2S</keyword>
<accession>A0ABN7B1F6</accession>
<organism evidence="16 17">
    <name type="scientific">Nesidiocoris tenuis</name>
    <dbReference type="NCBI Taxonomy" id="355587"/>
    <lineage>
        <taxon>Eukaryota</taxon>
        <taxon>Metazoa</taxon>
        <taxon>Ecdysozoa</taxon>
        <taxon>Arthropoda</taxon>
        <taxon>Hexapoda</taxon>
        <taxon>Insecta</taxon>
        <taxon>Pterygota</taxon>
        <taxon>Neoptera</taxon>
        <taxon>Paraneoptera</taxon>
        <taxon>Hemiptera</taxon>
        <taxon>Heteroptera</taxon>
        <taxon>Panheteroptera</taxon>
        <taxon>Cimicomorpha</taxon>
        <taxon>Miridae</taxon>
        <taxon>Dicyphina</taxon>
        <taxon>Nesidiocoris</taxon>
    </lineage>
</organism>
<dbReference type="InterPro" id="IPR036856">
    <property type="entry name" value="Ald_Oxase/Xan_DH_a/b_sf"/>
</dbReference>
<evidence type="ECO:0000256" key="8">
    <source>
        <dbReference type="ARBA" id="ARBA00022723"/>
    </source>
</evidence>
<sequence length="676" mass="74225">MGLYQSALLQLPEVTMVKLKINDKEYTVPDDLPADTSLNSFIREHAHLTGTKFMCLEGGCGACIVSVQSKHPTTGKLKKYSVNSCMVPIYACHGWSVTTVEGLGGKAKGYHAIQKRLAAASGTQCGFCSPGMVMNMNSLLEANPKITMLEVENSFGGNICRCTGYRPILDAFKSLASDAPPHLTKKMADIEDMMCPKSGKICTGSSCGQSCTDNETSDDDQAPKQLMYVELKNGAKWLRPTSVKEVFEIFDMIEGKSYRLVGGNTGQGVYRIEKEPDVWIDLNGIGELHGSEVSRSDGITLGANISLTEAMELFYRESKEFPSGYGYLKVLADHIDLIANVPVRNAGTFAGNLAMKHDNVAFPSDIFLMLETVGAQVVVRDVTGIETEMGLVEFLSQDMNKKLLTKIKLPLHDDSIHVYKTFKIMPRAQNAHAYVNAGFFANVNKQGGYKVLKKPRIVFGGIKPDFVHASQVEDYLVDKNLVDQHTIQGALNILTSELQPDHVLPDATPAYRKGLAESLLYKFILSIDQSKIAEKYKSGGQLLTRPVSSAKQDFDTNRNLWPLNKPMPKLEALIQCSGEAEYTNDIPVHFGQLYGQMVLADRLATVASIDFAEAMKIPGVWGSYTAKDLPGPNSFLRPNPSVGVSKEEKNRDVIASARTSSQDPNFSKRFSHVKFG</sequence>
<dbReference type="PROSITE" id="PS00197">
    <property type="entry name" value="2FE2S_FER_1"/>
    <property type="match status" value="1"/>
</dbReference>
<evidence type="ECO:0008006" key="18">
    <source>
        <dbReference type="Google" id="ProtNLM"/>
    </source>
</evidence>
<keyword evidence="11" id="KW-0408">Iron</keyword>
<evidence type="ECO:0000256" key="5">
    <source>
        <dbReference type="ARBA" id="ARBA00022505"/>
    </source>
</evidence>
<dbReference type="InterPro" id="IPR036318">
    <property type="entry name" value="FAD-bd_PCMH-like_sf"/>
</dbReference>
<evidence type="ECO:0000256" key="3">
    <source>
        <dbReference type="ARBA" id="ARBA00004275"/>
    </source>
</evidence>
<comment type="subcellular location">
    <subcellularLocation>
        <location evidence="3">Peroxisome</location>
    </subcellularLocation>
</comment>
<dbReference type="SUPFAM" id="SSF54665">
    <property type="entry name" value="CO dehydrogenase molybdoprotein N-domain-like"/>
    <property type="match status" value="1"/>
</dbReference>
<evidence type="ECO:0000313" key="17">
    <source>
        <dbReference type="Proteomes" id="UP001307889"/>
    </source>
</evidence>
<dbReference type="PROSITE" id="PS51085">
    <property type="entry name" value="2FE2S_FER_2"/>
    <property type="match status" value="1"/>
</dbReference>
<keyword evidence="6" id="KW-0285">Flavoprotein</keyword>
<dbReference type="InterPro" id="IPR000674">
    <property type="entry name" value="Ald_Oxase/Xan_DH_a/b"/>
</dbReference>
<dbReference type="Pfam" id="PF01315">
    <property type="entry name" value="Ald_Xan_dh_C"/>
    <property type="match status" value="1"/>
</dbReference>
<keyword evidence="8" id="KW-0479">Metal-binding</keyword>
<evidence type="ECO:0000256" key="10">
    <source>
        <dbReference type="ARBA" id="ARBA00023002"/>
    </source>
</evidence>
<protein>
    <recommendedName>
        <fullName evidence="18">FAD-binding PCMH-type domain-containing protein</fullName>
    </recommendedName>
</protein>
<dbReference type="Proteomes" id="UP001307889">
    <property type="component" value="Chromosome 8"/>
</dbReference>
<dbReference type="InterPro" id="IPR012675">
    <property type="entry name" value="Beta-grasp_dom_sf"/>
</dbReference>
<dbReference type="PANTHER" id="PTHR11908:SF132">
    <property type="entry name" value="ALDEHYDE OXIDASE 1-RELATED"/>
    <property type="match status" value="1"/>
</dbReference>
<dbReference type="CDD" id="cd00207">
    <property type="entry name" value="fer2"/>
    <property type="match status" value="1"/>
</dbReference>
<evidence type="ECO:0000259" key="14">
    <source>
        <dbReference type="PROSITE" id="PS51085"/>
    </source>
</evidence>
<dbReference type="InterPro" id="IPR016208">
    <property type="entry name" value="Ald_Oxase/xanthine_DH-like"/>
</dbReference>
<evidence type="ECO:0000259" key="15">
    <source>
        <dbReference type="PROSITE" id="PS51387"/>
    </source>
</evidence>
<dbReference type="InterPro" id="IPR005107">
    <property type="entry name" value="CO_DH_flav_C"/>
</dbReference>
<dbReference type="InterPro" id="IPR036010">
    <property type="entry name" value="2Fe-2S_ferredoxin-like_sf"/>
</dbReference>
<dbReference type="SUPFAM" id="SSF54292">
    <property type="entry name" value="2Fe-2S ferredoxin-like"/>
    <property type="match status" value="1"/>
</dbReference>
<comment type="subunit">
    <text evidence="4">Homodimer.</text>
</comment>
<dbReference type="Pfam" id="PF00111">
    <property type="entry name" value="Fer2"/>
    <property type="match status" value="1"/>
</dbReference>
<dbReference type="SMART" id="SM01092">
    <property type="entry name" value="CO_deh_flav_C"/>
    <property type="match status" value="1"/>
</dbReference>
<dbReference type="InterPro" id="IPR036884">
    <property type="entry name" value="2Fe-2S-bd_dom_sf"/>
</dbReference>
<dbReference type="Gene3D" id="3.30.390.50">
    <property type="entry name" value="CO dehydrogenase flavoprotein, C-terminal domain"/>
    <property type="match status" value="1"/>
</dbReference>
<keyword evidence="10" id="KW-0560">Oxidoreductase</keyword>
<evidence type="ECO:0000313" key="16">
    <source>
        <dbReference type="EMBL" id="BES97394.1"/>
    </source>
</evidence>
<dbReference type="SUPFAM" id="SSF47741">
    <property type="entry name" value="CO dehydrogenase ISP C-domain like"/>
    <property type="match status" value="1"/>
</dbReference>
<keyword evidence="13" id="KW-0576">Peroxisome</keyword>
<evidence type="ECO:0000256" key="2">
    <source>
        <dbReference type="ARBA" id="ARBA00001974"/>
    </source>
</evidence>
<dbReference type="InterPro" id="IPR006058">
    <property type="entry name" value="2Fe2S_fd_BS"/>
</dbReference>
<dbReference type="InterPro" id="IPR002346">
    <property type="entry name" value="Mopterin_DH_FAD-bd"/>
</dbReference>
<evidence type="ECO:0000256" key="11">
    <source>
        <dbReference type="ARBA" id="ARBA00023004"/>
    </source>
</evidence>
<feature type="domain" description="FAD-binding PCMH-type" evidence="15">
    <location>
        <begin position="230"/>
        <end position="414"/>
    </location>
</feature>
<reference evidence="16 17" key="1">
    <citation type="submission" date="2023-09" db="EMBL/GenBank/DDBJ databases">
        <title>Nesidiocoris tenuis whole genome shotgun sequence.</title>
        <authorList>
            <person name="Shibata T."/>
            <person name="Shimoda M."/>
            <person name="Kobayashi T."/>
            <person name="Uehara T."/>
        </authorList>
    </citation>
    <scope>NUCLEOTIDE SEQUENCE [LARGE SCALE GENOMIC DNA]</scope>
    <source>
        <strain evidence="16 17">Japan</strain>
    </source>
</reference>
<evidence type="ECO:0000256" key="13">
    <source>
        <dbReference type="ARBA" id="ARBA00023140"/>
    </source>
</evidence>
<dbReference type="Pfam" id="PF01799">
    <property type="entry name" value="Fer2_2"/>
    <property type="match status" value="1"/>
</dbReference>
<dbReference type="EMBL" id="AP028916">
    <property type="protein sequence ID" value="BES97394.1"/>
    <property type="molecule type" value="Genomic_DNA"/>
</dbReference>
<keyword evidence="12" id="KW-0411">Iron-sulfur</keyword>
<evidence type="ECO:0000256" key="6">
    <source>
        <dbReference type="ARBA" id="ARBA00022630"/>
    </source>
</evidence>
<keyword evidence="17" id="KW-1185">Reference proteome</keyword>
<evidence type="ECO:0000256" key="1">
    <source>
        <dbReference type="ARBA" id="ARBA00001924"/>
    </source>
</evidence>
<dbReference type="Pfam" id="PF00941">
    <property type="entry name" value="FAD_binding_5"/>
    <property type="match status" value="1"/>
</dbReference>